<comment type="caution">
    <text evidence="1">The sequence shown here is derived from an EMBL/GenBank/DDBJ whole genome shotgun (WGS) entry which is preliminary data.</text>
</comment>
<keyword evidence="2" id="KW-1185">Reference proteome</keyword>
<dbReference type="Proteomes" id="UP001164929">
    <property type="component" value="Chromosome 18"/>
</dbReference>
<reference evidence="1 2" key="1">
    <citation type="journal article" date="2023" name="Mol. Ecol. Resour.">
        <title>Chromosome-level genome assembly of a triploid poplar Populus alba 'Berolinensis'.</title>
        <authorList>
            <person name="Chen S."/>
            <person name="Yu Y."/>
            <person name="Wang X."/>
            <person name="Wang S."/>
            <person name="Zhang T."/>
            <person name="Zhou Y."/>
            <person name="He R."/>
            <person name="Meng N."/>
            <person name="Wang Y."/>
            <person name="Liu W."/>
            <person name="Liu Z."/>
            <person name="Liu J."/>
            <person name="Guo Q."/>
            <person name="Huang H."/>
            <person name="Sederoff R.R."/>
            <person name="Wang G."/>
            <person name="Qu G."/>
            <person name="Chen S."/>
        </authorList>
    </citation>
    <scope>NUCLEOTIDE SEQUENCE [LARGE SCALE GENOMIC DNA]</scope>
    <source>
        <strain evidence="1">SC-2020</strain>
    </source>
</reference>
<name>A0AAD6LDW8_9ROSI</name>
<sequence>MFSCSRQSTFDRLYARVKKLYQEVRAMIIALNFNVFIFAEQLRGDPHRVPIRSKRFGAGCQLNEAEVWKWWRLMK</sequence>
<gene>
    <name evidence="1" type="ORF">NC653_040301</name>
</gene>
<accession>A0AAD6LDW8</accession>
<proteinExistence type="predicted"/>
<dbReference type="AlphaFoldDB" id="A0AAD6LDW8"/>
<evidence type="ECO:0000313" key="2">
    <source>
        <dbReference type="Proteomes" id="UP001164929"/>
    </source>
</evidence>
<organism evidence="1 2">
    <name type="scientific">Populus alba x Populus x berolinensis</name>
    <dbReference type="NCBI Taxonomy" id="444605"/>
    <lineage>
        <taxon>Eukaryota</taxon>
        <taxon>Viridiplantae</taxon>
        <taxon>Streptophyta</taxon>
        <taxon>Embryophyta</taxon>
        <taxon>Tracheophyta</taxon>
        <taxon>Spermatophyta</taxon>
        <taxon>Magnoliopsida</taxon>
        <taxon>eudicotyledons</taxon>
        <taxon>Gunneridae</taxon>
        <taxon>Pentapetalae</taxon>
        <taxon>rosids</taxon>
        <taxon>fabids</taxon>
        <taxon>Malpighiales</taxon>
        <taxon>Salicaceae</taxon>
        <taxon>Saliceae</taxon>
        <taxon>Populus</taxon>
    </lineage>
</organism>
<evidence type="ECO:0000313" key="1">
    <source>
        <dbReference type="EMBL" id="KAJ6958604.1"/>
    </source>
</evidence>
<protein>
    <submittedName>
        <fullName evidence="1">Uncharacterized protein</fullName>
    </submittedName>
</protein>
<dbReference type="EMBL" id="JAQIZT010000018">
    <property type="protein sequence ID" value="KAJ6958604.1"/>
    <property type="molecule type" value="Genomic_DNA"/>
</dbReference>